<dbReference type="PANTHER" id="PTHR35526:SF3">
    <property type="entry name" value="ANTI-SIGMA-F FACTOR RSBW"/>
    <property type="match status" value="1"/>
</dbReference>
<dbReference type="CDD" id="cd16936">
    <property type="entry name" value="HATPase_RsbW-like"/>
    <property type="match status" value="1"/>
</dbReference>
<gene>
    <name evidence="3" type="ORF">RM698_23250</name>
</gene>
<comment type="caution">
    <text evidence="3">The sequence shown here is derived from an EMBL/GenBank/DDBJ whole genome shotgun (WGS) entry which is preliminary data.</text>
</comment>
<evidence type="ECO:0000259" key="2">
    <source>
        <dbReference type="Pfam" id="PF13581"/>
    </source>
</evidence>
<dbReference type="SUPFAM" id="SSF55874">
    <property type="entry name" value="ATPase domain of HSP90 chaperone/DNA topoisomerase II/histidine kinase"/>
    <property type="match status" value="1"/>
</dbReference>
<name>A0ABU2R6E0_9ACTN</name>
<dbReference type="Proteomes" id="UP001183610">
    <property type="component" value="Unassembled WGS sequence"/>
</dbReference>
<dbReference type="GO" id="GO:0005524">
    <property type="term" value="F:ATP binding"/>
    <property type="evidence" value="ECO:0007669"/>
    <property type="project" value="UniProtKB-KW"/>
</dbReference>
<reference evidence="4" key="1">
    <citation type="submission" date="2023-07" db="EMBL/GenBank/DDBJ databases">
        <title>30 novel species of actinomycetes from the DSMZ collection.</title>
        <authorList>
            <person name="Nouioui I."/>
        </authorList>
    </citation>
    <scope>NUCLEOTIDE SEQUENCE [LARGE SCALE GENOMIC DNA]</scope>
    <source>
        <strain evidence="4">DSM 41979</strain>
    </source>
</reference>
<evidence type="ECO:0000256" key="1">
    <source>
        <dbReference type="ARBA" id="ARBA00022527"/>
    </source>
</evidence>
<keyword evidence="3" id="KW-0067">ATP-binding</keyword>
<feature type="domain" description="Histidine kinase/HSP90-like ATPase" evidence="2">
    <location>
        <begin position="27"/>
        <end position="140"/>
    </location>
</feature>
<dbReference type="Gene3D" id="3.30.565.10">
    <property type="entry name" value="Histidine kinase-like ATPase, C-terminal domain"/>
    <property type="match status" value="1"/>
</dbReference>
<keyword evidence="3" id="KW-0547">Nucleotide-binding</keyword>
<sequence length="148" mass="15981">MTETAVPNPSPRLTHHWSGEFRPAEISAPEARNTVRRLLNRWGWEGDLDAALLITTELMANAVRHAGAENGGSPPLVLRVDVEGEHLLLEVSDCAPYFTPAPRTDEEAESGRGLLLIKCLGATLSWAPQPSGAGKRVTVRLAGRAKRG</sequence>
<keyword evidence="1" id="KW-0723">Serine/threonine-protein kinase</keyword>
<keyword evidence="1" id="KW-0418">Kinase</keyword>
<dbReference type="PANTHER" id="PTHR35526">
    <property type="entry name" value="ANTI-SIGMA-F FACTOR RSBW-RELATED"/>
    <property type="match status" value="1"/>
</dbReference>
<dbReference type="Pfam" id="PF13581">
    <property type="entry name" value="HATPase_c_2"/>
    <property type="match status" value="1"/>
</dbReference>
<dbReference type="InterPro" id="IPR050267">
    <property type="entry name" value="Anti-sigma-factor_SerPK"/>
</dbReference>
<evidence type="ECO:0000313" key="4">
    <source>
        <dbReference type="Proteomes" id="UP001183610"/>
    </source>
</evidence>
<keyword evidence="1" id="KW-0808">Transferase</keyword>
<proteinExistence type="predicted"/>
<dbReference type="EMBL" id="JAVRET010000064">
    <property type="protein sequence ID" value="MDT0411952.1"/>
    <property type="molecule type" value="Genomic_DNA"/>
</dbReference>
<dbReference type="RefSeq" id="WP_202525355.1">
    <property type="nucleotide sequence ID" value="NZ_JAVRET010000064.1"/>
</dbReference>
<organism evidence="3 4">
    <name type="scientific">Streptomyces evansiae</name>
    <dbReference type="NCBI Taxonomy" id="3075535"/>
    <lineage>
        <taxon>Bacteria</taxon>
        <taxon>Bacillati</taxon>
        <taxon>Actinomycetota</taxon>
        <taxon>Actinomycetes</taxon>
        <taxon>Kitasatosporales</taxon>
        <taxon>Streptomycetaceae</taxon>
        <taxon>Streptomyces</taxon>
    </lineage>
</organism>
<dbReference type="InterPro" id="IPR003594">
    <property type="entry name" value="HATPase_dom"/>
</dbReference>
<accession>A0ABU2R6E0</accession>
<keyword evidence="4" id="KW-1185">Reference proteome</keyword>
<protein>
    <submittedName>
        <fullName evidence="3">ATP-binding protein</fullName>
    </submittedName>
</protein>
<dbReference type="InterPro" id="IPR036890">
    <property type="entry name" value="HATPase_C_sf"/>
</dbReference>
<evidence type="ECO:0000313" key="3">
    <source>
        <dbReference type="EMBL" id="MDT0411952.1"/>
    </source>
</evidence>